<proteinExistence type="predicted"/>
<dbReference type="EMBL" id="FOQH01000010">
    <property type="protein sequence ID" value="SFI84214.1"/>
    <property type="molecule type" value="Genomic_DNA"/>
</dbReference>
<sequence length="362" mass="39533">MADTRAATGLTVQQWDDKFFSEYFQENRFKSEMGTSENSVIQVKEDLTGKKGSAVTFALLSRLTGDGVTGTQRLVGNEEALGSRSYPLTVTVRRHGVVVPEQEQQYSAIDLRNAARSALMDWAQEDTRDRIIQAMMSINDVAYASASEAQKDAWLADNADRVLFGAAKSNNSGNDHSASLANIDGTTDVLTAGALSLMKRMALTASPKIRPIRSEQSGRRFYVCYVTPLHMRDLKADDTIINAQKDVSLRMQNEKLFMGGDVEWDGIIVKEIDDIPVIEGVGAGDIDVAPAFFCGAQALGYGIVSRWRSIQSKEDDYGDKPGIGIKEFGNFAKLRFGAGSDDTDDPKDHGLLTGYFANVADS</sequence>
<name>A0A1I3LHK2_9RHOB</name>
<dbReference type="STRING" id="1114924.SAMN05216258_11033"/>
<dbReference type="AlphaFoldDB" id="A0A1I3LHK2"/>
<keyword evidence="2" id="KW-1185">Reference proteome</keyword>
<evidence type="ECO:0000313" key="2">
    <source>
        <dbReference type="Proteomes" id="UP000199377"/>
    </source>
</evidence>
<dbReference type="RefSeq" id="WP_092863087.1">
    <property type="nucleotide sequence ID" value="NZ_FOQH01000010.1"/>
</dbReference>
<organism evidence="1 2">
    <name type="scientific">Albimonas pacifica</name>
    <dbReference type="NCBI Taxonomy" id="1114924"/>
    <lineage>
        <taxon>Bacteria</taxon>
        <taxon>Pseudomonadati</taxon>
        <taxon>Pseudomonadota</taxon>
        <taxon>Alphaproteobacteria</taxon>
        <taxon>Rhodobacterales</taxon>
        <taxon>Paracoccaceae</taxon>
        <taxon>Albimonas</taxon>
    </lineage>
</organism>
<gene>
    <name evidence="1" type="ORF">SAMN05216258_11033</name>
</gene>
<dbReference type="Pfam" id="PF13252">
    <property type="entry name" value="Phage_capsid_3"/>
    <property type="match status" value="1"/>
</dbReference>
<protein>
    <submittedName>
        <fullName evidence="1">Major capsid protein, N4-gp56 family</fullName>
    </submittedName>
</protein>
<reference evidence="1 2" key="1">
    <citation type="submission" date="2016-10" db="EMBL/GenBank/DDBJ databases">
        <authorList>
            <person name="de Groot N.N."/>
        </authorList>
    </citation>
    <scope>NUCLEOTIDE SEQUENCE [LARGE SCALE GENOMIC DNA]</scope>
    <source>
        <strain evidence="1 2">CGMCC 1.11030</strain>
    </source>
</reference>
<evidence type="ECO:0000313" key="1">
    <source>
        <dbReference type="EMBL" id="SFI84214.1"/>
    </source>
</evidence>
<dbReference type="OrthoDB" id="9149389at2"/>
<dbReference type="Proteomes" id="UP000199377">
    <property type="component" value="Unassembled WGS sequence"/>
</dbReference>
<accession>A0A1I3LHK2</accession>
<dbReference type="InterPro" id="IPR025267">
    <property type="entry name" value="ORF017-like"/>
</dbReference>